<keyword evidence="2" id="KW-1185">Reference proteome</keyword>
<evidence type="ECO:0000313" key="2">
    <source>
        <dbReference type="Proteomes" id="UP000708208"/>
    </source>
</evidence>
<reference evidence="1" key="1">
    <citation type="submission" date="2021-06" db="EMBL/GenBank/DDBJ databases">
        <authorList>
            <person name="Hodson N. C."/>
            <person name="Mongue J. A."/>
            <person name="Jaron S. K."/>
        </authorList>
    </citation>
    <scope>NUCLEOTIDE SEQUENCE</scope>
</reference>
<protein>
    <submittedName>
        <fullName evidence="1">Uncharacterized protein</fullName>
    </submittedName>
</protein>
<proteinExistence type="predicted"/>
<dbReference type="Proteomes" id="UP000708208">
    <property type="component" value="Unassembled WGS sequence"/>
</dbReference>
<feature type="non-terminal residue" evidence="1">
    <location>
        <position position="1"/>
    </location>
</feature>
<gene>
    <name evidence="1" type="ORF">AFUS01_LOCUS40548</name>
</gene>
<sequence>MIGKVENIDYIVKACCVLHNFLRSWDLKN</sequence>
<dbReference type="EMBL" id="CAJVCH010557484">
    <property type="protein sequence ID" value="CAG7830765.1"/>
    <property type="molecule type" value="Genomic_DNA"/>
</dbReference>
<name>A0A8J2LY32_9HEXA</name>
<dbReference type="AlphaFoldDB" id="A0A8J2LY32"/>
<evidence type="ECO:0000313" key="1">
    <source>
        <dbReference type="EMBL" id="CAG7830765.1"/>
    </source>
</evidence>
<accession>A0A8J2LY32</accession>
<organism evidence="1 2">
    <name type="scientific">Allacma fusca</name>
    <dbReference type="NCBI Taxonomy" id="39272"/>
    <lineage>
        <taxon>Eukaryota</taxon>
        <taxon>Metazoa</taxon>
        <taxon>Ecdysozoa</taxon>
        <taxon>Arthropoda</taxon>
        <taxon>Hexapoda</taxon>
        <taxon>Collembola</taxon>
        <taxon>Symphypleona</taxon>
        <taxon>Sminthuridae</taxon>
        <taxon>Allacma</taxon>
    </lineage>
</organism>
<comment type="caution">
    <text evidence="1">The sequence shown here is derived from an EMBL/GenBank/DDBJ whole genome shotgun (WGS) entry which is preliminary data.</text>
</comment>